<keyword evidence="2" id="KW-1133">Transmembrane helix</keyword>
<keyword evidence="4" id="KW-1185">Reference proteome</keyword>
<comment type="caution">
    <text evidence="3">The sequence shown here is derived from an EMBL/GenBank/DDBJ whole genome shotgun (WGS) entry which is preliminary data.</text>
</comment>
<gene>
    <name evidence="3" type="ORF">C1645_829707</name>
</gene>
<dbReference type="Proteomes" id="UP000265703">
    <property type="component" value="Unassembled WGS sequence"/>
</dbReference>
<dbReference type="AlphaFoldDB" id="A0A397STD8"/>
<reference evidence="3 4" key="1">
    <citation type="submission" date="2018-06" db="EMBL/GenBank/DDBJ databases">
        <title>Comparative genomics reveals the genomic features of Rhizophagus irregularis, R. cerebriforme, R. diaphanum and Gigaspora rosea, and their symbiotic lifestyle signature.</title>
        <authorList>
            <person name="Morin E."/>
            <person name="San Clemente H."/>
            <person name="Chen E.C.H."/>
            <person name="De La Providencia I."/>
            <person name="Hainaut M."/>
            <person name="Kuo A."/>
            <person name="Kohler A."/>
            <person name="Murat C."/>
            <person name="Tang N."/>
            <person name="Roy S."/>
            <person name="Loubradou J."/>
            <person name="Henrissat B."/>
            <person name="Grigoriev I.V."/>
            <person name="Corradi N."/>
            <person name="Roux C."/>
            <person name="Martin F.M."/>
        </authorList>
    </citation>
    <scope>NUCLEOTIDE SEQUENCE [LARGE SCALE GENOMIC DNA]</scope>
    <source>
        <strain evidence="3 4">DAOM 227022</strain>
    </source>
</reference>
<keyword evidence="2" id="KW-0812">Transmembrane</keyword>
<evidence type="ECO:0000256" key="2">
    <source>
        <dbReference type="SAM" id="Phobius"/>
    </source>
</evidence>
<dbReference type="OrthoDB" id="2411686at2759"/>
<proteinExistence type="predicted"/>
<name>A0A397STD8_9GLOM</name>
<accession>A0A397STD8</accession>
<feature type="transmembrane region" description="Helical" evidence="2">
    <location>
        <begin position="20"/>
        <end position="40"/>
    </location>
</feature>
<keyword evidence="2" id="KW-0472">Membrane</keyword>
<organism evidence="3 4">
    <name type="scientific">Glomus cerebriforme</name>
    <dbReference type="NCBI Taxonomy" id="658196"/>
    <lineage>
        <taxon>Eukaryota</taxon>
        <taxon>Fungi</taxon>
        <taxon>Fungi incertae sedis</taxon>
        <taxon>Mucoromycota</taxon>
        <taxon>Glomeromycotina</taxon>
        <taxon>Glomeromycetes</taxon>
        <taxon>Glomerales</taxon>
        <taxon>Glomeraceae</taxon>
        <taxon>Glomus</taxon>
    </lineage>
</organism>
<feature type="compositionally biased region" description="Basic and acidic residues" evidence="1">
    <location>
        <begin position="536"/>
        <end position="551"/>
    </location>
</feature>
<evidence type="ECO:0000313" key="4">
    <source>
        <dbReference type="Proteomes" id="UP000265703"/>
    </source>
</evidence>
<sequence length="551" mass="63528">MFIQDAIYSNKRNEPRWFYVLRRTFAITFVIAIFVFGFFYQFDNFLTFKITPNIVTVESKNDSNINFPGFVICPGSAPPAFLYTLNQITEIPQSIPQFSIMCGDPAQIGPEILSDNMNFTSKCSSLFTHEENGCLKFRAENKTSTGLENNNPYYVDDIDTIQTPNNGLLNMFMFFNIKPNTPSFEEDALTPVEMPDFYTIYFDFQQTIENGDFSILNKPDHYVEFNMVTIAVGQKNIVEYSISVHKVYSNSLLGQLNTTPNRLSMEIEANNKIIPGEIIPAGGIAETQLIILPKDLHYNREEIEKYEYRASSIISNLGGFYGFLATFYIALFGMSKLDPWGLFQKIIFRLWPCRRSLKCHLAGGYLTDAGIPFVEDVNKRPKETSLEDRIHILECILKDYYLDGYFLQKLKITKLKYNDNGKMYDKLEELSNTKQKAIENRERVENQNEDDYLMKRVVKRWSNWSRKFGFSNRPKNNNSDFELNSVDSVNSSIPSPKGSRWSNMSFLIFDSSDPSNHDEEMGITSASNPHKFTLQDNRESQDTLIEVKPEK</sequence>
<protein>
    <submittedName>
        <fullName evidence="3">Uncharacterized protein</fullName>
    </submittedName>
</protein>
<evidence type="ECO:0000256" key="1">
    <source>
        <dbReference type="SAM" id="MobiDB-lite"/>
    </source>
</evidence>
<dbReference type="EMBL" id="QKYT01000380">
    <property type="protein sequence ID" value="RIA86141.1"/>
    <property type="molecule type" value="Genomic_DNA"/>
</dbReference>
<feature type="region of interest" description="Disordered" evidence="1">
    <location>
        <begin position="512"/>
        <end position="551"/>
    </location>
</feature>
<evidence type="ECO:0000313" key="3">
    <source>
        <dbReference type="EMBL" id="RIA86141.1"/>
    </source>
</evidence>